<name>A0A239PUB9_9RHOB</name>
<feature type="transmembrane region" description="Helical" evidence="7">
    <location>
        <begin position="138"/>
        <end position="160"/>
    </location>
</feature>
<feature type="transmembrane region" description="Helical" evidence="7">
    <location>
        <begin position="105"/>
        <end position="126"/>
    </location>
</feature>
<dbReference type="Proteomes" id="UP000198307">
    <property type="component" value="Unassembled WGS sequence"/>
</dbReference>
<keyword evidence="6 7" id="KW-0472">Membrane</keyword>
<dbReference type="PANTHER" id="PTHR30106:SF2">
    <property type="entry name" value="UPF0324 INNER MEMBRANE PROTEIN YEIH"/>
    <property type="match status" value="1"/>
</dbReference>
<dbReference type="AlphaFoldDB" id="A0A239PUB9"/>
<keyword evidence="4 7" id="KW-0812">Transmembrane</keyword>
<dbReference type="OrthoDB" id="5393513at2"/>
<comment type="similarity">
    <text evidence="2">Belongs to the UPF0324 family.</text>
</comment>
<feature type="transmembrane region" description="Helical" evidence="7">
    <location>
        <begin position="51"/>
        <end position="68"/>
    </location>
</feature>
<dbReference type="EMBL" id="FZQB01000005">
    <property type="protein sequence ID" value="SNT73522.1"/>
    <property type="molecule type" value="Genomic_DNA"/>
</dbReference>
<dbReference type="PANTHER" id="PTHR30106">
    <property type="entry name" value="INNER MEMBRANE PROTEIN YEIH-RELATED"/>
    <property type="match status" value="1"/>
</dbReference>
<dbReference type="RefSeq" id="WP_089344013.1">
    <property type="nucleotide sequence ID" value="NZ_CP067132.1"/>
</dbReference>
<evidence type="ECO:0000313" key="9">
    <source>
        <dbReference type="Proteomes" id="UP000198307"/>
    </source>
</evidence>
<dbReference type="Pfam" id="PF03601">
    <property type="entry name" value="Cons_hypoth698"/>
    <property type="match status" value="1"/>
</dbReference>
<feature type="transmembrane region" description="Helical" evidence="7">
    <location>
        <begin position="172"/>
        <end position="197"/>
    </location>
</feature>
<evidence type="ECO:0000313" key="8">
    <source>
        <dbReference type="EMBL" id="SNT73522.1"/>
    </source>
</evidence>
<dbReference type="InterPro" id="IPR018383">
    <property type="entry name" value="UPF0324_pro"/>
</dbReference>
<organism evidence="8 9">
    <name type="scientific">Paracoccus seriniphilus</name>
    <dbReference type="NCBI Taxonomy" id="184748"/>
    <lineage>
        <taxon>Bacteria</taxon>
        <taxon>Pseudomonadati</taxon>
        <taxon>Pseudomonadota</taxon>
        <taxon>Alphaproteobacteria</taxon>
        <taxon>Rhodobacterales</taxon>
        <taxon>Paracoccaceae</taxon>
        <taxon>Paracoccus</taxon>
    </lineage>
</organism>
<feature type="transmembrane region" description="Helical" evidence="7">
    <location>
        <begin position="274"/>
        <end position="298"/>
    </location>
</feature>
<evidence type="ECO:0000256" key="6">
    <source>
        <dbReference type="ARBA" id="ARBA00023136"/>
    </source>
</evidence>
<protein>
    <submittedName>
        <fullName evidence="8">Conserved hypothetical integral membrane protein</fullName>
    </submittedName>
</protein>
<gene>
    <name evidence="8" type="ORF">SAMN05444959_10569</name>
</gene>
<dbReference type="GO" id="GO:0005886">
    <property type="term" value="C:plasma membrane"/>
    <property type="evidence" value="ECO:0007669"/>
    <property type="project" value="UniProtKB-SubCell"/>
</dbReference>
<reference evidence="8 9" key="1">
    <citation type="submission" date="2017-07" db="EMBL/GenBank/DDBJ databases">
        <authorList>
            <person name="Sun Z.S."/>
            <person name="Albrecht U."/>
            <person name="Echele G."/>
            <person name="Lee C.C."/>
        </authorList>
    </citation>
    <scope>NUCLEOTIDE SEQUENCE [LARGE SCALE GENOMIC DNA]</scope>
    <source>
        <strain evidence="8 9">DSM 14827</strain>
    </source>
</reference>
<keyword evidence="5 7" id="KW-1133">Transmembrane helix</keyword>
<evidence type="ECO:0000256" key="4">
    <source>
        <dbReference type="ARBA" id="ARBA00022692"/>
    </source>
</evidence>
<keyword evidence="3" id="KW-1003">Cell membrane</keyword>
<evidence type="ECO:0000256" key="3">
    <source>
        <dbReference type="ARBA" id="ARBA00022475"/>
    </source>
</evidence>
<proteinExistence type="inferred from homology"/>
<feature type="transmembrane region" description="Helical" evidence="7">
    <location>
        <begin position="330"/>
        <end position="351"/>
    </location>
</feature>
<evidence type="ECO:0000256" key="2">
    <source>
        <dbReference type="ARBA" id="ARBA00007977"/>
    </source>
</evidence>
<sequence>MSAQQQVSGVGGLAARLGLPSARDLRRYFPGMAVSVLVAMTAQFLSEHYGAPAMLMALLLGLALNFLAEEGTRTLPGVEYSAKTILRLGVALLGARISAQMLADLGAPMIALVIAGVVFTIVFALLAARLFGRGWRLALLTGGSVAICGASAAMAIAAVLPKTDKSERNLAFTVLSVTLLSTIAMVVYPLLAGFFGFSSLESGVFLGGTIHDVAQVVGAGFSVGPEVGETATLVKLIRVSMLAPVVLIFSLSIRARGLEDQVSDGKRPPLLPSFVLGFLLLAVLNSIGLIPASVAHLAETLSKWALLIAIAAVGIKTSLVKMLEVGGTAIALIVMETVMLGAFIVAGVHLIN</sequence>
<evidence type="ECO:0000256" key="7">
    <source>
        <dbReference type="SAM" id="Phobius"/>
    </source>
</evidence>
<evidence type="ECO:0000256" key="1">
    <source>
        <dbReference type="ARBA" id="ARBA00004651"/>
    </source>
</evidence>
<accession>A0A239PUB9</accession>
<keyword evidence="9" id="KW-1185">Reference proteome</keyword>
<feature type="transmembrane region" description="Helical" evidence="7">
    <location>
        <begin position="28"/>
        <end position="45"/>
    </location>
</feature>
<comment type="subcellular location">
    <subcellularLocation>
        <location evidence="1">Cell membrane</location>
        <topology evidence="1">Multi-pass membrane protein</topology>
    </subcellularLocation>
</comment>
<feature type="transmembrane region" description="Helical" evidence="7">
    <location>
        <begin position="236"/>
        <end position="253"/>
    </location>
</feature>
<evidence type="ECO:0000256" key="5">
    <source>
        <dbReference type="ARBA" id="ARBA00022989"/>
    </source>
</evidence>